<evidence type="ECO:0000313" key="3">
    <source>
        <dbReference type="Proteomes" id="UP000297966"/>
    </source>
</evidence>
<feature type="transmembrane region" description="Helical" evidence="1">
    <location>
        <begin position="60"/>
        <end position="79"/>
    </location>
</feature>
<evidence type="ECO:0000313" key="2">
    <source>
        <dbReference type="EMBL" id="TFV48735.1"/>
    </source>
</evidence>
<accession>A0A4Y9M0T8</accession>
<dbReference type="EMBL" id="SPQT01000004">
    <property type="protein sequence ID" value="TFV48735.1"/>
    <property type="molecule type" value="Genomic_DNA"/>
</dbReference>
<dbReference type="Proteomes" id="UP000297966">
    <property type="component" value="Unassembled WGS sequence"/>
</dbReference>
<keyword evidence="3" id="KW-1185">Reference proteome</keyword>
<reference evidence="2 3" key="1">
    <citation type="submission" date="2019-03" db="EMBL/GenBank/DDBJ databases">
        <title>Bradyrhizobium diversity isolated from nodules of Chamaecrista fasciculata.</title>
        <authorList>
            <person name="Klepa M.S."/>
            <person name="Urquiaga M.O."/>
            <person name="Hungria M."/>
            <person name="Delamuta J.R."/>
        </authorList>
    </citation>
    <scope>NUCLEOTIDE SEQUENCE [LARGE SCALE GENOMIC DNA]</scope>
    <source>
        <strain evidence="2 3">CNPSo 3448</strain>
    </source>
</reference>
<keyword evidence="1" id="KW-0472">Membrane</keyword>
<organism evidence="2 3">
    <name type="scientific">Bradyrhizobium niftali</name>
    <dbReference type="NCBI Taxonomy" id="2560055"/>
    <lineage>
        <taxon>Bacteria</taxon>
        <taxon>Pseudomonadati</taxon>
        <taxon>Pseudomonadota</taxon>
        <taxon>Alphaproteobacteria</taxon>
        <taxon>Hyphomicrobiales</taxon>
        <taxon>Nitrobacteraceae</taxon>
        <taxon>Bradyrhizobium</taxon>
    </lineage>
</organism>
<gene>
    <name evidence="2" type="ORF">E4K65_11615</name>
</gene>
<keyword evidence="1" id="KW-1133">Transmembrane helix</keyword>
<comment type="caution">
    <text evidence="2">The sequence shown here is derived from an EMBL/GenBank/DDBJ whole genome shotgun (WGS) entry which is preliminary data.</text>
</comment>
<proteinExistence type="predicted"/>
<keyword evidence="1" id="KW-0812">Transmembrane</keyword>
<protein>
    <submittedName>
        <fullName evidence="2">Uncharacterized protein</fullName>
    </submittedName>
</protein>
<sequence length="88" mass="9133">MIGPETSIESGAHICARRNMVAQTSDGHVLLVKKLGGLFAIIIGCLLTAVGVTFESSGTTFVGVLFLVLGAGLLVLKIVRRNEGSPLP</sequence>
<evidence type="ECO:0000256" key="1">
    <source>
        <dbReference type="SAM" id="Phobius"/>
    </source>
</evidence>
<feature type="transmembrane region" description="Helical" evidence="1">
    <location>
        <begin position="35"/>
        <end position="54"/>
    </location>
</feature>
<name>A0A4Y9M0T8_9BRAD</name>
<dbReference type="AlphaFoldDB" id="A0A4Y9M0T8"/>